<evidence type="ECO:0000313" key="6">
    <source>
        <dbReference type="EMBL" id="SMY32132.1"/>
    </source>
</evidence>
<evidence type="ECO:0000256" key="2">
    <source>
        <dbReference type="PROSITE-ProRule" id="PRU00169"/>
    </source>
</evidence>
<sequence length="226" mass="25399">MKLLIIEDSSPLRRSLVVGFNNLGITTDEASNGTDGLSLALNNPYDIIILDLMLPGIDGMEILKQLRQSALQTRVIILSANSQHQDRINGLLQGADDYLTKPFSFDELHARVIAISRRGIINNFSNTITINGFTLDSNTMSLHYEAININLTPNEFKIIEYLFNHPNQVMSTAMISDNIANNFDYISKNTIEAHISTIRKKIKSHPITATFPLKNKRGFGYYIENE</sequence>
<dbReference type="RefSeq" id="WP_087843664.1">
    <property type="nucleotide sequence ID" value="NZ_FYAK01000001.1"/>
</dbReference>
<feature type="DNA-binding region" description="OmpR/PhoB-type" evidence="3">
    <location>
        <begin position="125"/>
        <end position="225"/>
    </location>
</feature>
<gene>
    <name evidence="6" type="primary">yedW</name>
    <name evidence="6" type="ORF">PMAL9190_00372</name>
</gene>
<dbReference type="CDD" id="cd00383">
    <property type="entry name" value="trans_reg_C"/>
    <property type="match status" value="1"/>
</dbReference>
<dbReference type="Pfam" id="PF00072">
    <property type="entry name" value="Response_reg"/>
    <property type="match status" value="1"/>
</dbReference>
<evidence type="ECO:0000259" key="4">
    <source>
        <dbReference type="PROSITE" id="PS50110"/>
    </source>
</evidence>
<feature type="domain" description="Response regulatory" evidence="4">
    <location>
        <begin position="2"/>
        <end position="116"/>
    </location>
</feature>
<feature type="domain" description="OmpR/PhoB-type" evidence="5">
    <location>
        <begin position="125"/>
        <end position="225"/>
    </location>
</feature>
<dbReference type="GO" id="GO:0000976">
    <property type="term" value="F:transcription cis-regulatory region binding"/>
    <property type="evidence" value="ECO:0007669"/>
    <property type="project" value="TreeGrafter"/>
</dbReference>
<dbReference type="AlphaFoldDB" id="A0A1Y6M6F5"/>
<organism evidence="6 7">
    <name type="scientific">Photobacterium malacitanum</name>
    <dbReference type="NCBI Taxonomy" id="2204294"/>
    <lineage>
        <taxon>Bacteria</taxon>
        <taxon>Pseudomonadati</taxon>
        <taxon>Pseudomonadota</taxon>
        <taxon>Gammaproteobacteria</taxon>
        <taxon>Vibrionales</taxon>
        <taxon>Vibrionaceae</taxon>
        <taxon>Photobacterium</taxon>
    </lineage>
</organism>
<dbReference type="EMBL" id="FYAK01000001">
    <property type="protein sequence ID" value="SMY32132.1"/>
    <property type="molecule type" value="Genomic_DNA"/>
</dbReference>
<dbReference type="SUPFAM" id="SSF52172">
    <property type="entry name" value="CheY-like"/>
    <property type="match status" value="1"/>
</dbReference>
<dbReference type="Gene3D" id="3.40.50.2300">
    <property type="match status" value="1"/>
</dbReference>
<dbReference type="Proteomes" id="UP000195963">
    <property type="component" value="Unassembled WGS sequence"/>
</dbReference>
<dbReference type="SMART" id="SM00862">
    <property type="entry name" value="Trans_reg_C"/>
    <property type="match status" value="1"/>
</dbReference>
<evidence type="ECO:0000259" key="5">
    <source>
        <dbReference type="PROSITE" id="PS51755"/>
    </source>
</evidence>
<dbReference type="GO" id="GO:0005829">
    <property type="term" value="C:cytosol"/>
    <property type="evidence" value="ECO:0007669"/>
    <property type="project" value="TreeGrafter"/>
</dbReference>
<reference evidence="7" key="1">
    <citation type="submission" date="2017-06" db="EMBL/GenBank/DDBJ databases">
        <authorList>
            <person name="Rodrigo-Torres L."/>
            <person name="Arahal R.D."/>
            <person name="Lucena T."/>
        </authorList>
    </citation>
    <scope>NUCLEOTIDE SEQUENCE [LARGE SCALE GENOMIC DNA]</scope>
    <source>
        <strain evidence="7">CECT 9190</strain>
    </source>
</reference>
<dbReference type="InterPro" id="IPR039420">
    <property type="entry name" value="WalR-like"/>
</dbReference>
<proteinExistence type="predicted"/>
<feature type="modified residue" description="4-aspartylphosphate" evidence="2">
    <location>
        <position position="51"/>
    </location>
</feature>
<dbReference type="PANTHER" id="PTHR48111:SF56">
    <property type="entry name" value="TETRATHIONATE RESPONSE REGULATORY PROTEIN TTRR"/>
    <property type="match status" value="1"/>
</dbReference>
<dbReference type="InterPro" id="IPR036388">
    <property type="entry name" value="WH-like_DNA-bd_sf"/>
</dbReference>
<dbReference type="InterPro" id="IPR001867">
    <property type="entry name" value="OmpR/PhoB-type_DNA-bd"/>
</dbReference>
<dbReference type="GO" id="GO:0000156">
    <property type="term" value="F:phosphorelay response regulator activity"/>
    <property type="evidence" value="ECO:0007669"/>
    <property type="project" value="TreeGrafter"/>
</dbReference>
<name>A0A1Y6M6F5_9GAMM</name>
<evidence type="ECO:0000256" key="1">
    <source>
        <dbReference type="ARBA" id="ARBA00023125"/>
    </source>
</evidence>
<dbReference type="SMART" id="SM00448">
    <property type="entry name" value="REC"/>
    <property type="match status" value="1"/>
</dbReference>
<accession>A0A1Y6M6F5</accession>
<keyword evidence="2" id="KW-0597">Phosphoprotein</keyword>
<dbReference type="InterPro" id="IPR001789">
    <property type="entry name" value="Sig_transdc_resp-reg_receiver"/>
</dbReference>
<dbReference type="GO" id="GO:0006355">
    <property type="term" value="P:regulation of DNA-templated transcription"/>
    <property type="evidence" value="ECO:0007669"/>
    <property type="project" value="InterPro"/>
</dbReference>
<dbReference type="PROSITE" id="PS50110">
    <property type="entry name" value="RESPONSE_REGULATORY"/>
    <property type="match status" value="1"/>
</dbReference>
<dbReference type="GO" id="GO:0032993">
    <property type="term" value="C:protein-DNA complex"/>
    <property type="evidence" value="ECO:0007669"/>
    <property type="project" value="TreeGrafter"/>
</dbReference>
<dbReference type="Gene3D" id="1.10.10.10">
    <property type="entry name" value="Winged helix-like DNA-binding domain superfamily/Winged helix DNA-binding domain"/>
    <property type="match status" value="1"/>
</dbReference>
<keyword evidence="7" id="KW-1185">Reference proteome</keyword>
<evidence type="ECO:0000256" key="3">
    <source>
        <dbReference type="PROSITE-ProRule" id="PRU01091"/>
    </source>
</evidence>
<evidence type="ECO:0000313" key="7">
    <source>
        <dbReference type="Proteomes" id="UP000195963"/>
    </source>
</evidence>
<dbReference type="PANTHER" id="PTHR48111">
    <property type="entry name" value="REGULATOR OF RPOS"/>
    <property type="match status" value="1"/>
</dbReference>
<dbReference type="Pfam" id="PF00486">
    <property type="entry name" value="Trans_reg_C"/>
    <property type="match status" value="1"/>
</dbReference>
<keyword evidence="1 3" id="KW-0238">DNA-binding</keyword>
<dbReference type="InterPro" id="IPR011006">
    <property type="entry name" value="CheY-like_superfamily"/>
</dbReference>
<protein>
    <submittedName>
        <fullName evidence="6">Putative transcriptional regulatory protein YedW</fullName>
    </submittedName>
</protein>
<dbReference type="PROSITE" id="PS51755">
    <property type="entry name" value="OMPR_PHOB"/>
    <property type="match status" value="1"/>
</dbReference>